<name>A0AA88MSP7_CHASR</name>
<evidence type="ECO:0000313" key="2">
    <source>
        <dbReference type="Proteomes" id="UP001187415"/>
    </source>
</evidence>
<sequence length="110" mass="12214">MKVDHVVASPSSSPMYSLESLKDWRRVSPTAGAQRHTRCKCGERDSTPFRTKSTSLCCFDDSSFVQLSLSRWISSSSAQCNMDAPPPPLPPSFSSAESEGFCFFFFFLAQ</sequence>
<reference evidence="1" key="1">
    <citation type="submission" date="2023-07" db="EMBL/GenBank/DDBJ databases">
        <title>Chromosome-level Genome Assembly of Striped Snakehead (Channa striata).</title>
        <authorList>
            <person name="Liu H."/>
        </authorList>
    </citation>
    <scope>NUCLEOTIDE SEQUENCE</scope>
    <source>
        <strain evidence="1">Gz</strain>
        <tissue evidence="1">Muscle</tissue>
    </source>
</reference>
<protein>
    <submittedName>
        <fullName evidence="1">Uncharacterized protein</fullName>
    </submittedName>
</protein>
<evidence type="ECO:0000313" key="1">
    <source>
        <dbReference type="EMBL" id="KAK2844081.1"/>
    </source>
</evidence>
<comment type="caution">
    <text evidence="1">The sequence shown here is derived from an EMBL/GenBank/DDBJ whole genome shotgun (WGS) entry which is preliminary data.</text>
</comment>
<dbReference type="AlphaFoldDB" id="A0AA88MSP7"/>
<gene>
    <name evidence="1" type="ORF">Q5P01_010740</name>
</gene>
<dbReference type="EMBL" id="JAUPFM010000008">
    <property type="protein sequence ID" value="KAK2844081.1"/>
    <property type="molecule type" value="Genomic_DNA"/>
</dbReference>
<organism evidence="1 2">
    <name type="scientific">Channa striata</name>
    <name type="common">Snakehead murrel</name>
    <name type="synonym">Ophicephalus striatus</name>
    <dbReference type="NCBI Taxonomy" id="64152"/>
    <lineage>
        <taxon>Eukaryota</taxon>
        <taxon>Metazoa</taxon>
        <taxon>Chordata</taxon>
        <taxon>Craniata</taxon>
        <taxon>Vertebrata</taxon>
        <taxon>Euteleostomi</taxon>
        <taxon>Actinopterygii</taxon>
        <taxon>Neopterygii</taxon>
        <taxon>Teleostei</taxon>
        <taxon>Neoteleostei</taxon>
        <taxon>Acanthomorphata</taxon>
        <taxon>Anabantaria</taxon>
        <taxon>Anabantiformes</taxon>
        <taxon>Channoidei</taxon>
        <taxon>Channidae</taxon>
        <taxon>Channa</taxon>
    </lineage>
</organism>
<keyword evidence="2" id="KW-1185">Reference proteome</keyword>
<proteinExistence type="predicted"/>
<dbReference type="Proteomes" id="UP001187415">
    <property type="component" value="Unassembled WGS sequence"/>
</dbReference>
<accession>A0AA88MSP7</accession>